<dbReference type="Proteomes" id="UP000831701">
    <property type="component" value="Chromosome 22"/>
</dbReference>
<feature type="non-terminal residue" evidence="1">
    <location>
        <position position="404"/>
    </location>
</feature>
<protein>
    <submittedName>
        <fullName evidence="1">Uncharacterized protein</fullName>
    </submittedName>
</protein>
<organism evidence="1 2">
    <name type="scientific">Scortum barcoo</name>
    <name type="common">barcoo grunter</name>
    <dbReference type="NCBI Taxonomy" id="214431"/>
    <lineage>
        <taxon>Eukaryota</taxon>
        <taxon>Metazoa</taxon>
        <taxon>Chordata</taxon>
        <taxon>Craniata</taxon>
        <taxon>Vertebrata</taxon>
        <taxon>Euteleostomi</taxon>
        <taxon>Actinopterygii</taxon>
        <taxon>Neopterygii</taxon>
        <taxon>Teleostei</taxon>
        <taxon>Neoteleostei</taxon>
        <taxon>Acanthomorphata</taxon>
        <taxon>Eupercaria</taxon>
        <taxon>Centrarchiformes</taxon>
        <taxon>Terapontoidei</taxon>
        <taxon>Terapontidae</taxon>
        <taxon>Scortum</taxon>
    </lineage>
</organism>
<sequence length="404" mass="45399">VHCVHQLSSLPCQFIDERVFLNNKSLVETQHIPREAMLQFGQKGDAPVNPHAITFLVTGAKLDLRRYVDGVDAEQLECTLRRYSTEGIHVRWPVKGDQEYNRWFTCTLRHTKDLFRVTSFLRHPSDQPPSGQQDYHSWPAIGDREILTTTVVMVVKTHSPSVTVGLRSKQTLHCQFAVDHKAPNFIVEWYWEHKGGRVKLFSHTSRTGLTQGDGVGLKSLASGDASYTLPFTKMSSEGTYVCLVSVNPLVASLALSLHIEEPPRVSLNTGPTLSLQEGSKKTIICDAESYYPLDVEMVWYEQDLAVSGQREGASPSKNMKLSSHIRNHDNTYSLSALLDIQASLRDSGRLFTCSVSHRSLKVPIRKSFILIVEESSSWTFILTVGFAVVILVIIFRVMLLHLHS</sequence>
<evidence type="ECO:0000313" key="2">
    <source>
        <dbReference type="Proteomes" id="UP000831701"/>
    </source>
</evidence>
<proteinExistence type="predicted"/>
<keyword evidence="2" id="KW-1185">Reference proteome</keyword>
<comment type="caution">
    <text evidence="1">The sequence shown here is derived from an EMBL/GenBank/DDBJ whole genome shotgun (WGS) entry which is preliminary data.</text>
</comment>
<gene>
    <name evidence="1" type="ORF">L3Q82_018994</name>
</gene>
<reference evidence="1" key="1">
    <citation type="submission" date="2022-04" db="EMBL/GenBank/DDBJ databases">
        <title>Jade perch genome.</title>
        <authorList>
            <person name="Chao B."/>
        </authorList>
    </citation>
    <scope>NUCLEOTIDE SEQUENCE</scope>
    <source>
        <strain evidence="1">CB-2022</strain>
    </source>
</reference>
<accession>A0ACB8VFT4</accession>
<dbReference type="EMBL" id="CM041552">
    <property type="protein sequence ID" value="KAI3354482.1"/>
    <property type="molecule type" value="Genomic_DNA"/>
</dbReference>
<feature type="non-terminal residue" evidence="1">
    <location>
        <position position="1"/>
    </location>
</feature>
<name>A0ACB8VFT4_9TELE</name>
<evidence type="ECO:0000313" key="1">
    <source>
        <dbReference type="EMBL" id="KAI3354482.1"/>
    </source>
</evidence>